<evidence type="ECO:0000313" key="1">
    <source>
        <dbReference type="EMBL" id="MEQ3347057.1"/>
    </source>
</evidence>
<sequence>MKTLAVFDTGPGIVGLYEFHRDYLNYYIDDKFEYYGLYKRDDVNERIEFLKKFFKKDKKIYVMDFDAINYFKNFEKAEFGEKSLKKHLRNKKILCISTKLTSSEKTLGNFTNSEVNYISVPLLINGCNDGIADEILKIICDEYFSCGDFSQYDLIFLASSGLHLKKDFFKKYFNDKGNNVEIFSNTDAILEDYDYKKENYIRDYFYVTLSKKGFYSRAEKYLREKKVLKDGEILNVSQLKKDNKKSPK</sequence>
<proteinExistence type="predicted"/>
<accession>A0ABV1J2E6</accession>
<comment type="caution">
    <text evidence="1">The sequence shown here is derived from an EMBL/GenBank/DDBJ whole genome shotgun (WGS) entry which is preliminary data.</text>
</comment>
<keyword evidence="2" id="KW-1185">Reference proteome</keyword>
<name>A0ABV1J2E6_9FIRM</name>
<reference evidence="1 2" key="1">
    <citation type="submission" date="2024-04" db="EMBL/GenBank/DDBJ databases">
        <title>Human intestinal bacterial collection.</title>
        <authorList>
            <person name="Pauvert C."/>
            <person name="Hitch T.C.A."/>
            <person name="Clavel T."/>
        </authorList>
    </citation>
    <scope>NUCLEOTIDE SEQUENCE [LARGE SCALE GENOMIC DNA]</scope>
    <source>
        <strain evidence="1 2">CLA-SR-H019</strain>
    </source>
</reference>
<dbReference type="Proteomes" id="UP001491691">
    <property type="component" value="Unassembled WGS sequence"/>
</dbReference>
<gene>
    <name evidence="1" type="ORF">AAA073_06375</name>
</gene>
<protein>
    <submittedName>
        <fullName evidence="1">Uncharacterized protein</fullName>
    </submittedName>
</protein>
<evidence type="ECO:0000313" key="2">
    <source>
        <dbReference type="Proteomes" id="UP001491691"/>
    </source>
</evidence>
<organism evidence="1 2">
    <name type="scientific">Peptoniphilus senegalensis</name>
    <dbReference type="NCBI Taxonomy" id="1465757"/>
    <lineage>
        <taxon>Bacteria</taxon>
        <taxon>Bacillati</taxon>
        <taxon>Bacillota</taxon>
        <taxon>Tissierellia</taxon>
        <taxon>Tissierellales</taxon>
        <taxon>Peptoniphilaceae</taxon>
        <taxon>Peptoniphilus</taxon>
    </lineage>
</organism>
<dbReference type="EMBL" id="JBBNPP010000011">
    <property type="protein sequence ID" value="MEQ3347057.1"/>
    <property type="molecule type" value="Genomic_DNA"/>
</dbReference>